<feature type="domain" description="GAG-pre-integrase" evidence="1">
    <location>
        <begin position="13"/>
        <end position="70"/>
    </location>
</feature>
<dbReference type="InParanoid" id="A0A1U8Q133"/>
<name>A0A1U8Q133_NELNU</name>
<accession>A0A1U8Q133</accession>
<sequence length="232" mass="25516">MGKKIGGRHEAGGLYYLDGGGSSVALQTSLTPLQWHCRLGHPSLKALKILVSSLSHLLSLQCESCQYRKHHQVPFSPRVDSRPEVSVSSPLLPLPLPVRDPVPVVPIGVDPSPPPVQIPTERPPIWHVYTHRQTLAPPPASTLFADPIVAPVPELSGLDLPIVLRKEALSSPGWRKTMEEELSAIQHTQTWELSTLPPNKHVVDCKWVYTVKYLLDGNVKSLKARLVAKGYS</sequence>
<dbReference type="GeneID" id="109114069"/>
<organism evidence="2 3">
    <name type="scientific">Nelumbo nucifera</name>
    <name type="common">Sacred lotus</name>
    <dbReference type="NCBI Taxonomy" id="4432"/>
    <lineage>
        <taxon>Eukaryota</taxon>
        <taxon>Viridiplantae</taxon>
        <taxon>Streptophyta</taxon>
        <taxon>Embryophyta</taxon>
        <taxon>Tracheophyta</taxon>
        <taxon>Spermatophyta</taxon>
        <taxon>Magnoliopsida</taxon>
        <taxon>Proteales</taxon>
        <taxon>Nelumbonaceae</taxon>
        <taxon>Nelumbo</taxon>
    </lineage>
</organism>
<dbReference type="Pfam" id="PF13976">
    <property type="entry name" value="gag_pre-integrs"/>
    <property type="match status" value="1"/>
</dbReference>
<reference evidence="3" key="1">
    <citation type="submission" date="2025-08" db="UniProtKB">
        <authorList>
            <consortium name="RefSeq"/>
        </authorList>
    </citation>
    <scope>IDENTIFICATION</scope>
</reference>
<proteinExistence type="predicted"/>
<evidence type="ECO:0000313" key="2">
    <source>
        <dbReference type="Proteomes" id="UP000189703"/>
    </source>
</evidence>
<gene>
    <name evidence="3" type="primary">LOC109114069</name>
</gene>
<evidence type="ECO:0000313" key="3">
    <source>
        <dbReference type="RefSeq" id="XP_019051686.1"/>
    </source>
</evidence>
<evidence type="ECO:0000259" key="1">
    <source>
        <dbReference type="Pfam" id="PF13976"/>
    </source>
</evidence>
<dbReference type="OrthoDB" id="1305140at2759"/>
<dbReference type="InterPro" id="IPR025724">
    <property type="entry name" value="GAG-pre-integrase_dom"/>
</dbReference>
<dbReference type="Proteomes" id="UP000189703">
    <property type="component" value="Unplaced"/>
</dbReference>
<dbReference type="RefSeq" id="XP_019051686.1">
    <property type="nucleotide sequence ID" value="XM_019196141.1"/>
</dbReference>
<dbReference type="AlphaFoldDB" id="A0A1U8Q133"/>
<keyword evidence="2" id="KW-1185">Reference proteome</keyword>
<protein>
    <submittedName>
        <fullName evidence="3">Uncharacterized protein LOC109114069</fullName>
    </submittedName>
</protein>
<dbReference type="KEGG" id="nnu:109114069"/>
<dbReference type="STRING" id="4432.A0A1U8Q133"/>